<feature type="region of interest" description="Disordered" evidence="7">
    <location>
        <begin position="37"/>
        <end position="56"/>
    </location>
</feature>
<evidence type="ECO:0000256" key="8">
    <source>
        <dbReference type="SAM" id="SignalP"/>
    </source>
</evidence>
<accession>A0ABR6XW32</accession>
<evidence type="ECO:0000256" key="7">
    <source>
        <dbReference type="SAM" id="MobiDB-lite"/>
    </source>
</evidence>
<keyword evidence="11" id="KW-1185">Reference proteome</keyword>
<evidence type="ECO:0000256" key="2">
    <source>
        <dbReference type="ARBA" id="ARBA00022452"/>
    </source>
</evidence>
<feature type="domain" description="Bacterial surface antigen (D15)" evidence="9">
    <location>
        <begin position="319"/>
        <end position="625"/>
    </location>
</feature>
<keyword evidence="2" id="KW-1134">Transmembrane beta strand</keyword>
<dbReference type="PANTHER" id="PTHR12815">
    <property type="entry name" value="SORTING AND ASSEMBLY MACHINERY SAMM50 PROTEIN FAMILY MEMBER"/>
    <property type="match status" value="1"/>
</dbReference>
<organism evidence="10 11">
    <name type="scientific">Undibacterium amnicola</name>
    <dbReference type="NCBI Taxonomy" id="1834038"/>
    <lineage>
        <taxon>Bacteria</taxon>
        <taxon>Pseudomonadati</taxon>
        <taxon>Pseudomonadota</taxon>
        <taxon>Betaproteobacteria</taxon>
        <taxon>Burkholderiales</taxon>
        <taxon>Oxalobacteraceae</taxon>
        <taxon>Undibacterium</taxon>
    </lineage>
</organism>
<evidence type="ECO:0000256" key="5">
    <source>
        <dbReference type="ARBA" id="ARBA00023136"/>
    </source>
</evidence>
<feature type="chain" id="PRO_5045242656" evidence="8">
    <location>
        <begin position="28"/>
        <end position="625"/>
    </location>
</feature>
<comment type="caution">
    <text evidence="10">The sequence shown here is derived from an EMBL/GenBank/DDBJ whole genome shotgun (WGS) entry which is preliminary data.</text>
</comment>
<name>A0ABR6XW32_9BURK</name>
<comment type="subcellular location">
    <subcellularLocation>
        <location evidence="1">Membrane</location>
    </subcellularLocation>
</comment>
<dbReference type="Pfam" id="PF01103">
    <property type="entry name" value="Omp85"/>
    <property type="match status" value="1"/>
</dbReference>
<dbReference type="InterPro" id="IPR000184">
    <property type="entry name" value="Bac_surfAg_D15"/>
</dbReference>
<dbReference type="EMBL" id="JACOFU010000013">
    <property type="protein sequence ID" value="MBC3833684.1"/>
    <property type="molecule type" value="Genomic_DNA"/>
</dbReference>
<evidence type="ECO:0000256" key="1">
    <source>
        <dbReference type="ARBA" id="ARBA00004370"/>
    </source>
</evidence>
<dbReference type="Gene3D" id="2.40.160.50">
    <property type="entry name" value="membrane protein fhac: a member of the omp85/tpsb transporter family"/>
    <property type="match status" value="1"/>
</dbReference>
<evidence type="ECO:0000313" key="10">
    <source>
        <dbReference type="EMBL" id="MBC3833684.1"/>
    </source>
</evidence>
<dbReference type="PANTHER" id="PTHR12815:SF47">
    <property type="entry name" value="TRANSLOCATION AND ASSEMBLY MODULE SUBUNIT TAMA"/>
    <property type="match status" value="1"/>
</dbReference>
<dbReference type="RefSeq" id="WP_186892729.1">
    <property type="nucleotide sequence ID" value="NZ_JACOFU010000013.1"/>
</dbReference>
<keyword evidence="5" id="KW-0472">Membrane</keyword>
<keyword evidence="6" id="KW-0998">Cell outer membrane</keyword>
<evidence type="ECO:0000256" key="6">
    <source>
        <dbReference type="ARBA" id="ARBA00023237"/>
    </source>
</evidence>
<keyword evidence="3" id="KW-0812">Transmembrane</keyword>
<gene>
    <name evidence="10" type="ORF">H8K33_19430</name>
</gene>
<dbReference type="InterPro" id="IPR039910">
    <property type="entry name" value="D15-like"/>
</dbReference>
<proteinExistence type="predicted"/>
<dbReference type="Proteomes" id="UP000643610">
    <property type="component" value="Unassembled WGS sequence"/>
</dbReference>
<keyword evidence="4 8" id="KW-0732">Signal</keyword>
<protein>
    <submittedName>
        <fullName evidence="10">BamA/TamA family outer membrane protein</fullName>
    </submittedName>
</protein>
<evidence type="ECO:0000259" key="9">
    <source>
        <dbReference type="Pfam" id="PF01103"/>
    </source>
</evidence>
<feature type="signal peptide" evidence="8">
    <location>
        <begin position="1"/>
        <end position="27"/>
    </location>
</feature>
<sequence length="625" mass="69553">MNHNLEREFKHVAHAAMLLLLSLGVGATVQAQSAAQTQPQSVVLNPTSTQEPSPPAPLVKAEGIFARYYLGELRSSLADLLEEHVPVLSANAEPQIPTPSFLRKLQRDITEILATEGYFSPLIHFDKNADGSRVDIRVDTGLRTTIKSVTIHFTGALLLAAEAGDKEAIERREKLLKEWGLVQGKAFRQDDWSSAKTKLIENLRSYRYAGASLVDSRANIDTETYSANLELDVDSGAAFVIGDLMVTGLERYPLWLIDRFNPPKKGDVYSSAQLLEFQRALQNSAYFSTVAFNIDTDSTKADALPVEVSLTERKTRDIGFGTGYSSSTGFRTEISYRDRNLLGRVWDLRSALRLEQKRQLSYADVYLPPNDNNRLDSFGVLFDRSNLEGVLQTRSALGVKRSITHGMVEQRLGLNYTQEKVVQNENSAIELERKSRALVASVGWTWRDVDDVFAPRKGQRAQLDLAVSDKAIISDQRFVRVIGKYQYWWPVAQRDSILLRTEFGKVFSTSVAGIPEDYLFRTGGSTSVRGYAYQSLGVVDGDAVIGGRVMAASSIEYVHWRTDTLGVAAFVDVGDAARNWREFKVKQGWGLGARIKTPAGPIALDFAYGKQVKKFRLDFSIAIAF</sequence>
<evidence type="ECO:0000256" key="4">
    <source>
        <dbReference type="ARBA" id="ARBA00022729"/>
    </source>
</evidence>
<dbReference type="Gene3D" id="3.10.20.310">
    <property type="entry name" value="membrane protein fhac"/>
    <property type="match status" value="2"/>
</dbReference>
<evidence type="ECO:0000256" key="3">
    <source>
        <dbReference type="ARBA" id="ARBA00022692"/>
    </source>
</evidence>
<evidence type="ECO:0000313" key="11">
    <source>
        <dbReference type="Proteomes" id="UP000643610"/>
    </source>
</evidence>
<reference evidence="10 11" key="1">
    <citation type="submission" date="2020-08" db="EMBL/GenBank/DDBJ databases">
        <title>Novel species isolated from subtropical streams in China.</title>
        <authorList>
            <person name="Lu H."/>
        </authorList>
    </citation>
    <scope>NUCLEOTIDE SEQUENCE [LARGE SCALE GENOMIC DNA]</scope>
    <source>
        <strain evidence="10 11">KCTC 52442</strain>
    </source>
</reference>